<feature type="domain" description="Exostosin GT47" evidence="7">
    <location>
        <begin position="52"/>
        <end position="293"/>
    </location>
</feature>
<keyword evidence="8" id="KW-0808">Transferase</keyword>
<gene>
    <name evidence="8" type="ORF">L484_010399</name>
</gene>
<evidence type="ECO:0000256" key="4">
    <source>
        <dbReference type="ARBA" id="ARBA00022968"/>
    </source>
</evidence>
<dbReference type="EMBL" id="KE345859">
    <property type="protein sequence ID" value="EXC19382.1"/>
    <property type="molecule type" value="Genomic_DNA"/>
</dbReference>
<evidence type="ECO:0000313" key="8">
    <source>
        <dbReference type="EMBL" id="EXC19382.1"/>
    </source>
</evidence>
<name>W9S7J5_9ROSA</name>
<evidence type="ECO:0000256" key="1">
    <source>
        <dbReference type="ARBA" id="ARBA00004323"/>
    </source>
</evidence>
<dbReference type="GO" id="GO:0000139">
    <property type="term" value="C:Golgi membrane"/>
    <property type="evidence" value="ECO:0007669"/>
    <property type="project" value="UniProtKB-SubCell"/>
</dbReference>
<feature type="chain" id="PRO_5004930160" evidence="6">
    <location>
        <begin position="28"/>
        <end position="365"/>
    </location>
</feature>
<keyword evidence="5" id="KW-0333">Golgi apparatus</keyword>
<reference evidence="9" key="1">
    <citation type="submission" date="2013-01" db="EMBL/GenBank/DDBJ databases">
        <title>Draft Genome Sequence of a Mulberry Tree, Morus notabilis C.K. Schneid.</title>
        <authorList>
            <person name="He N."/>
            <person name="Zhao S."/>
        </authorList>
    </citation>
    <scope>NUCLEOTIDE SEQUENCE</scope>
</reference>
<keyword evidence="3" id="KW-0328">Glycosyltransferase</keyword>
<dbReference type="OrthoDB" id="1924787at2759"/>
<evidence type="ECO:0000256" key="2">
    <source>
        <dbReference type="ARBA" id="ARBA00010271"/>
    </source>
</evidence>
<dbReference type="Pfam" id="PF03016">
    <property type="entry name" value="Exostosin_GT47"/>
    <property type="match status" value="1"/>
</dbReference>
<feature type="signal peptide" evidence="6">
    <location>
        <begin position="1"/>
        <end position="27"/>
    </location>
</feature>
<keyword evidence="4" id="KW-0735">Signal-anchor</keyword>
<dbReference type="AlphaFoldDB" id="W9S7J5"/>
<dbReference type="eggNOG" id="KOG1021">
    <property type="taxonomic scope" value="Eukaryota"/>
</dbReference>
<evidence type="ECO:0000313" key="9">
    <source>
        <dbReference type="Proteomes" id="UP000030645"/>
    </source>
</evidence>
<dbReference type="InterPro" id="IPR004263">
    <property type="entry name" value="Exostosin"/>
</dbReference>
<evidence type="ECO:0000256" key="3">
    <source>
        <dbReference type="ARBA" id="ARBA00022676"/>
    </source>
</evidence>
<keyword evidence="9" id="KW-1185">Reference proteome</keyword>
<evidence type="ECO:0000256" key="6">
    <source>
        <dbReference type="SAM" id="SignalP"/>
    </source>
</evidence>
<sequence length="365" mass="40663">MSITFSLFFLSLTTLFTSLSCIGLSKPLPSPELPSPYISPIKFFRNYEAMLNKFKIFIYKPNAAFAYESPSESLFYTSLPSSPFATEDGEQAHLYFVPFPSDLRINSLSRVVREIRRAFPYWNRTLGADHVFISCRGSTTAGDRNVLELTKNAIQISCFPAPAGKFIPHKDVSLPAVSTFGVDTPLEPKNASARFLAYLRPDQSAGANESALVNQLTGDPDFLIDSGAPFDKATYEERLSSSKFCLFEYGAGASRIGEALLFGCVPAGIIDRPVQALPFMDVLTWQEIAVFVGAGGGVEELRTALSQAAAGDRYERMRRLGVAASKHFVWHKTPEPYDCFNTLMYQLWLRRFAIRYVIRDDLSLD</sequence>
<keyword evidence="6" id="KW-0732">Signal</keyword>
<dbReference type="InterPro" id="IPR040911">
    <property type="entry name" value="Exostosin_GT47"/>
</dbReference>
<organism evidence="8 9">
    <name type="scientific">Morus notabilis</name>
    <dbReference type="NCBI Taxonomy" id="981085"/>
    <lineage>
        <taxon>Eukaryota</taxon>
        <taxon>Viridiplantae</taxon>
        <taxon>Streptophyta</taxon>
        <taxon>Embryophyta</taxon>
        <taxon>Tracheophyta</taxon>
        <taxon>Spermatophyta</taxon>
        <taxon>Magnoliopsida</taxon>
        <taxon>eudicotyledons</taxon>
        <taxon>Gunneridae</taxon>
        <taxon>Pentapetalae</taxon>
        <taxon>rosids</taxon>
        <taxon>fabids</taxon>
        <taxon>Rosales</taxon>
        <taxon>Moraceae</taxon>
        <taxon>Moreae</taxon>
        <taxon>Morus</taxon>
    </lineage>
</organism>
<comment type="subcellular location">
    <subcellularLocation>
        <location evidence="1">Golgi apparatus membrane</location>
        <topology evidence="1">Single-pass type II membrane protein</topology>
    </subcellularLocation>
</comment>
<proteinExistence type="inferred from homology"/>
<dbReference type="PANTHER" id="PTHR11062:SF253">
    <property type="entry name" value="EXOSTOSIN GT47 DOMAIN-CONTAINING PROTEIN"/>
    <property type="match status" value="1"/>
</dbReference>
<protein>
    <submittedName>
        <fullName evidence="8">Putative glycosyltransferase</fullName>
    </submittedName>
</protein>
<dbReference type="GO" id="GO:0016757">
    <property type="term" value="F:glycosyltransferase activity"/>
    <property type="evidence" value="ECO:0007669"/>
    <property type="project" value="UniProtKB-KW"/>
</dbReference>
<dbReference type="Proteomes" id="UP000030645">
    <property type="component" value="Unassembled WGS sequence"/>
</dbReference>
<dbReference type="PANTHER" id="PTHR11062">
    <property type="entry name" value="EXOSTOSIN HEPARAN SULFATE GLYCOSYLTRANSFERASE -RELATED"/>
    <property type="match status" value="1"/>
</dbReference>
<dbReference type="KEGG" id="mnt:21393691"/>
<accession>W9S7J5</accession>
<evidence type="ECO:0000256" key="5">
    <source>
        <dbReference type="ARBA" id="ARBA00023034"/>
    </source>
</evidence>
<comment type="similarity">
    <text evidence="2">Belongs to the glycosyltransferase 47 family.</text>
</comment>
<keyword evidence="4" id="KW-0812">Transmembrane</keyword>
<evidence type="ECO:0000259" key="7">
    <source>
        <dbReference type="Pfam" id="PF03016"/>
    </source>
</evidence>